<accession>A0A9P1I895</accession>
<reference evidence="3" key="1">
    <citation type="submission" date="2022-11" db="EMBL/GenBank/DDBJ databases">
        <authorList>
            <person name="Kikuchi T."/>
        </authorList>
    </citation>
    <scope>NUCLEOTIDE SEQUENCE</scope>
    <source>
        <strain evidence="3">PS1010</strain>
    </source>
</reference>
<proteinExistence type="predicted"/>
<gene>
    <name evidence="3" type="ORF">CAMP_LOCUS1247</name>
</gene>
<evidence type="ECO:0000256" key="1">
    <source>
        <dbReference type="SAM" id="MobiDB-lite"/>
    </source>
</evidence>
<keyword evidence="4" id="KW-1185">Reference proteome</keyword>
<sequence>MASRSKSRSRASASKKSKSPAKKTPAKKRAPSKSPARTKTPASAPASRGRSRSVSRKPTKEETKATPKRAPSKTRVASRSSSRSRASVKTPVVKEPVAKLIKKTPAQATPSASVGRPINSGRARTFERADDSVARTLRSLTQSRERPQSATPAVTTQCCANIRGLPASICRHVCAFSSNVQTRAKNTNKYLKRRFGVWYGETIALFIVIGLLAVAVNQIIQNDPAKLRIFITNNINKAITKTANAFNQVKDAIQSKPN</sequence>
<dbReference type="AlphaFoldDB" id="A0A9P1I895"/>
<feature type="compositionally biased region" description="Low complexity" evidence="1">
    <location>
        <begin position="73"/>
        <end position="90"/>
    </location>
</feature>
<keyword evidence="2" id="KW-1133">Transmembrane helix</keyword>
<dbReference type="Proteomes" id="UP001152747">
    <property type="component" value="Unassembled WGS sequence"/>
</dbReference>
<name>A0A9P1I895_9PELO</name>
<keyword evidence="2" id="KW-0812">Transmembrane</keyword>
<evidence type="ECO:0000313" key="3">
    <source>
        <dbReference type="EMBL" id="CAI5438610.1"/>
    </source>
</evidence>
<dbReference type="EMBL" id="CANHGI010000001">
    <property type="protein sequence ID" value="CAI5438610.1"/>
    <property type="molecule type" value="Genomic_DNA"/>
</dbReference>
<comment type="caution">
    <text evidence="3">The sequence shown here is derived from an EMBL/GenBank/DDBJ whole genome shotgun (WGS) entry which is preliminary data.</text>
</comment>
<keyword evidence="2" id="KW-0472">Membrane</keyword>
<protein>
    <submittedName>
        <fullName evidence="3">Uncharacterized protein</fullName>
    </submittedName>
</protein>
<feature type="compositionally biased region" description="Low complexity" evidence="1">
    <location>
        <begin position="32"/>
        <end position="48"/>
    </location>
</feature>
<dbReference type="OrthoDB" id="10621980at2759"/>
<evidence type="ECO:0000256" key="2">
    <source>
        <dbReference type="SAM" id="Phobius"/>
    </source>
</evidence>
<feature type="compositionally biased region" description="Basic residues" evidence="1">
    <location>
        <begin position="1"/>
        <end position="31"/>
    </location>
</feature>
<feature type="transmembrane region" description="Helical" evidence="2">
    <location>
        <begin position="195"/>
        <end position="216"/>
    </location>
</feature>
<feature type="region of interest" description="Disordered" evidence="1">
    <location>
        <begin position="1"/>
        <end position="96"/>
    </location>
</feature>
<evidence type="ECO:0000313" key="4">
    <source>
        <dbReference type="Proteomes" id="UP001152747"/>
    </source>
</evidence>
<organism evidence="3 4">
    <name type="scientific">Caenorhabditis angaria</name>
    <dbReference type="NCBI Taxonomy" id="860376"/>
    <lineage>
        <taxon>Eukaryota</taxon>
        <taxon>Metazoa</taxon>
        <taxon>Ecdysozoa</taxon>
        <taxon>Nematoda</taxon>
        <taxon>Chromadorea</taxon>
        <taxon>Rhabditida</taxon>
        <taxon>Rhabditina</taxon>
        <taxon>Rhabditomorpha</taxon>
        <taxon>Rhabditoidea</taxon>
        <taxon>Rhabditidae</taxon>
        <taxon>Peloderinae</taxon>
        <taxon>Caenorhabditis</taxon>
    </lineage>
</organism>